<keyword evidence="3" id="KW-1185">Reference proteome</keyword>
<dbReference type="AlphaFoldDB" id="A0A8H7DBA3"/>
<dbReference type="EMBL" id="JACAZI010000003">
    <property type="protein sequence ID" value="KAF7365773.1"/>
    <property type="molecule type" value="Genomic_DNA"/>
</dbReference>
<feature type="compositionally biased region" description="Low complexity" evidence="1">
    <location>
        <begin position="35"/>
        <end position="48"/>
    </location>
</feature>
<proteinExistence type="predicted"/>
<dbReference type="Proteomes" id="UP000620124">
    <property type="component" value="Unassembled WGS sequence"/>
</dbReference>
<protein>
    <submittedName>
        <fullName evidence="2">Zn(2)-C6 fungal-type domain-containing protein</fullName>
    </submittedName>
</protein>
<evidence type="ECO:0000313" key="2">
    <source>
        <dbReference type="EMBL" id="KAF7365773.1"/>
    </source>
</evidence>
<dbReference type="OrthoDB" id="2977907at2759"/>
<evidence type="ECO:0000256" key="1">
    <source>
        <dbReference type="SAM" id="MobiDB-lite"/>
    </source>
</evidence>
<evidence type="ECO:0000313" key="3">
    <source>
        <dbReference type="Proteomes" id="UP000620124"/>
    </source>
</evidence>
<accession>A0A8H7DBA3</accession>
<name>A0A8H7DBA3_9AGAR</name>
<comment type="caution">
    <text evidence="2">The sequence shown here is derived from an EMBL/GenBank/DDBJ whole genome shotgun (WGS) entry which is preliminary data.</text>
</comment>
<feature type="region of interest" description="Disordered" evidence="1">
    <location>
        <begin position="1"/>
        <end position="55"/>
    </location>
</feature>
<reference evidence="2" key="1">
    <citation type="submission" date="2020-05" db="EMBL/GenBank/DDBJ databases">
        <title>Mycena genomes resolve the evolution of fungal bioluminescence.</title>
        <authorList>
            <person name="Tsai I.J."/>
        </authorList>
    </citation>
    <scope>NUCLEOTIDE SEQUENCE</scope>
    <source>
        <strain evidence="2">CCC161011</strain>
    </source>
</reference>
<gene>
    <name evidence="2" type="ORF">MVEN_00451300</name>
</gene>
<sequence>MCYRCTTTPVARGRPRKNVAESVSLGADAAHPEAPADSSQSASGSSASFPVDASSPPVHDTAPVLTPELVSHFFDCFDQLPAVNNPVIIATSIKTVVQAASFNISLLPPQSRTLAMCIIACCSLISFHVAILGPGPRPQSFSDPLFFSEYRDGRRCGARRAAAFNALHAAALKDARDIGIMLEVSTENAASCFILDLLDQREHAGPSRPFAAAYVSHVRALAPMWRASPVPQYRSHWAGFLMSEALLSTRNRKPILITHEDQLLLSGPEPSSVQEFLASLETLANTPGAEIVLQAMKPYAFHITSLARQLWAKIIGDHIRLGPLSEAPVLQFITSLFLMHAILSHLLARADDALAVSGTPQQRPLVLDTESTAEALVRGCAYGMAMGFIELVLPLYRELELRVNAEATDSPPTHAHTLGRMRLLVMQARNMARLAVRELARAIRYLPPVHYAPVQRKLLVDFARFALDDVKAEAVPFEPDRVRNIQTIAKQLWMVGYSQDLFVSQDTALLVERLDHYLENAARHLEIMDMGYICQAGPL</sequence>
<organism evidence="2 3">
    <name type="scientific">Mycena venus</name>
    <dbReference type="NCBI Taxonomy" id="2733690"/>
    <lineage>
        <taxon>Eukaryota</taxon>
        <taxon>Fungi</taxon>
        <taxon>Dikarya</taxon>
        <taxon>Basidiomycota</taxon>
        <taxon>Agaricomycotina</taxon>
        <taxon>Agaricomycetes</taxon>
        <taxon>Agaricomycetidae</taxon>
        <taxon>Agaricales</taxon>
        <taxon>Marasmiineae</taxon>
        <taxon>Mycenaceae</taxon>
        <taxon>Mycena</taxon>
    </lineage>
</organism>